<dbReference type="InterPro" id="IPR001387">
    <property type="entry name" value="Cro/C1-type_HTH"/>
</dbReference>
<dbReference type="AlphaFoldDB" id="A0A6G4V0T8"/>
<feature type="domain" description="HTH cro/C1-type" evidence="1">
    <location>
        <begin position="18"/>
        <end position="72"/>
    </location>
</feature>
<dbReference type="PROSITE" id="PS50943">
    <property type="entry name" value="HTH_CROC1"/>
    <property type="match status" value="1"/>
</dbReference>
<evidence type="ECO:0000313" key="3">
    <source>
        <dbReference type="Proteomes" id="UP000472335"/>
    </source>
</evidence>
<dbReference type="Proteomes" id="UP000472335">
    <property type="component" value="Unassembled WGS sequence"/>
</dbReference>
<proteinExistence type="predicted"/>
<evidence type="ECO:0000313" key="2">
    <source>
        <dbReference type="EMBL" id="NGO07619.1"/>
    </source>
</evidence>
<accession>A0A6G4V0T8</accession>
<dbReference type="Pfam" id="PF13560">
    <property type="entry name" value="HTH_31"/>
    <property type="match status" value="1"/>
</dbReference>
<gene>
    <name evidence="2" type="ORF">G5C60_08125</name>
</gene>
<protein>
    <submittedName>
        <fullName evidence="2">Helix-turn-helix transcriptional regulator</fullName>
    </submittedName>
</protein>
<dbReference type="SMART" id="SM00530">
    <property type="entry name" value="HTH_XRE"/>
    <property type="match status" value="1"/>
</dbReference>
<dbReference type="SUPFAM" id="SSF47413">
    <property type="entry name" value="lambda repressor-like DNA-binding domains"/>
    <property type="match status" value="1"/>
</dbReference>
<dbReference type="CDD" id="cd00093">
    <property type="entry name" value="HTH_XRE"/>
    <property type="match status" value="1"/>
</dbReference>
<evidence type="ECO:0000259" key="1">
    <source>
        <dbReference type="PROSITE" id="PS50943"/>
    </source>
</evidence>
<keyword evidence="3" id="KW-1185">Reference proteome</keyword>
<dbReference type="InterPro" id="IPR043917">
    <property type="entry name" value="DUF5753"/>
</dbReference>
<name>A0A6G4V0T8_9ACTN</name>
<sequence>MVARSVITVRQERLGKELRKLRERAGLGLREAARATGINEGKLSNVESGRVGVSAERVRFLAGYYGDAETPLVDALAVMATERGRGWWEEYRGQLPRGFLDLAELEHHTGILKTFEIVFIPGLLQTEEQVRAIYSDGTWGTAEDQRELCTRFRLRRQEVLNRDDFVYEVVIHEAALRIRRADRGIARRQLLHILAESERPQVTLRVVPFDVDGFRIGYAPTIIGGPVPQLDTVLMDTPHGGNYLDAEAQLDRYRRGFAQVQKQALGVVESRDFIHSLVQQI</sequence>
<dbReference type="EMBL" id="JAAKZY010000017">
    <property type="protein sequence ID" value="NGO07619.1"/>
    <property type="molecule type" value="Genomic_DNA"/>
</dbReference>
<dbReference type="InterPro" id="IPR010982">
    <property type="entry name" value="Lambda_DNA-bd_dom_sf"/>
</dbReference>
<comment type="caution">
    <text evidence="2">The sequence shown here is derived from an EMBL/GenBank/DDBJ whole genome shotgun (WGS) entry which is preliminary data.</text>
</comment>
<reference evidence="2 3" key="1">
    <citation type="submission" date="2020-02" db="EMBL/GenBank/DDBJ databases">
        <title>Whole-genome analyses of novel actinobacteria.</title>
        <authorList>
            <person name="Sahin N."/>
            <person name="Gencbay T."/>
        </authorList>
    </citation>
    <scope>NUCLEOTIDE SEQUENCE [LARGE SCALE GENOMIC DNA]</scope>
    <source>
        <strain evidence="2 3">HC44</strain>
    </source>
</reference>
<organism evidence="2 3">
    <name type="scientific">Streptomyces scabichelini</name>
    <dbReference type="NCBI Taxonomy" id="2711217"/>
    <lineage>
        <taxon>Bacteria</taxon>
        <taxon>Bacillati</taxon>
        <taxon>Actinomycetota</taxon>
        <taxon>Actinomycetes</taxon>
        <taxon>Kitasatosporales</taxon>
        <taxon>Streptomycetaceae</taxon>
        <taxon>Streptomyces</taxon>
    </lineage>
</organism>
<dbReference type="GO" id="GO:0003677">
    <property type="term" value="F:DNA binding"/>
    <property type="evidence" value="ECO:0007669"/>
    <property type="project" value="InterPro"/>
</dbReference>
<dbReference type="Pfam" id="PF19054">
    <property type="entry name" value="DUF5753"/>
    <property type="match status" value="1"/>
</dbReference>
<dbReference type="Gene3D" id="1.10.260.40">
    <property type="entry name" value="lambda repressor-like DNA-binding domains"/>
    <property type="match status" value="1"/>
</dbReference>